<dbReference type="Proteomes" id="UP001476807">
    <property type="component" value="Unassembled WGS sequence"/>
</dbReference>
<feature type="domain" description="Lysozyme inhibitor LprI-like N-terminal" evidence="2">
    <location>
        <begin position="18"/>
        <end position="110"/>
    </location>
</feature>
<evidence type="ECO:0000313" key="4">
    <source>
        <dbReference type="Proteomes" id="UP001476807"/>
    </source>
</evidence>
<proteinExistence type="predicted"/>
<name>A0ABV1RQ62_9BACT</name>
<dbReference type="RefSeq" id="WP_350410803.1">
    <property type="nucleotide sequence ID" value="NZ_JBEOKT010000002.1"/>
</dbReference>
<organism evidence="3 4">
    <name type="scientific">Pontibacter populi</name>
    <dbReference type="NCBI Taxonomy" id="890055"/>
    <lineage>
        <taxon>Bacteria</taxon>
        <taxon>Pseudomonadati</taxon>
        <taxon>Bacteroidota</taxon>
        <taxon>Cytophagia</taxon>
        <taxon>Cytophagales</taxon>
        <taxon>Hymenobacteraceae</taxon>
        <taxon>Pontibacter</taxon>
    </lineage>
</organism>
<evidence type="ECO:0000256" key="1">
    <source>
        <dbReference type="SAM" id="SignalP"/>
    </source>
</evidence>
<feature type="chain" id="PRO_5045846605" evidence="1">
    <location>
        <begin position="19"/>
        <end position="131"/>
    </location>
</feature>
<feature type="signal peptide" evidence="1">
    <location>
        <begin position="1"/>
        <end position="18"/>
    </location>
</feature>
<dbReference type="EMBL" id="JBEOKT010000002">
    <property type="protein sequence ID" value="MER2996495.1"/>
    <property type="molecule type" value="Genomic_DNA"/>
</dbReference>
<dbReference type="Pfam" id="PF07007">
    <property type="entry name" value="LprI"/>
    <property type="match status" value="1"/>
</dbReference>
<gene>
    <name evidence="3" type="ORF">ABS362_03000</name>
</gene>
<comment type="caution">
    <text evidence="3">The sequence shown here is derived from an EMBL/GenBank/DDBJ whole genome shotgun (WGS) entry which is preliminary data.</text>
</comment>
<accession>A0ABV1RQ62</accession>
<protein>
    <submittedName>
        <fullName evidence="3">Lysozyme inhibitor LprI family protein</fullName>
    </submittedName>
</protein>
<evidence type="ECO:0000313" key="3">
    <source>
        <dbReference type="EMBL" id="MER2996495.1"/>
    </source>
</evidence>
<sequence>MRTLLTIVFTLFATCSFAQTQAEMNQQAFASYQKVDKELNDVYKKLLTEYKSDPAFITNLKASQRIWITFRDAELKMKYPEREAGYYGSIHPICRASYLEELTSERIKQLRKWLAGVEEVDGCSGSIKLNE</sequence>
<keyword evidence="4" id="KW-1185">Reference proteome</keyword>
<evidence type="ECO:0000259" key="2">
    <source>
        <dbReference type="Pfam" id="PF07007"/>
    </source>
</evidence>
<dbReference type="Gene3D" id="1.20.1270.180">
    <property type="match status" value="1"/>
</dbReference>
<dbReference type="InterPro" id="IPR009739">
    <property type="entry name" value="LprI-like_N"/>
</dbReference>
<keyword evidence="1" id="KW-0732">Signal</keyword>
<reference evidence="3 4" key="1">
    <citation type="submission" date="2024-06" db="EMBL/GenBank/DDBJ databases">
        <title>Pontibacter populi HYL7-15.</title>
        <authorList>
            <person name="Kim M.K."/>
        </authorList>
    </citation>
    <scope>NUCLEOTIDE SEQUENCE [LARGE SCALE GENOMIC DNA]</scope>
    <source>
        <strain evidence="3 4">HYL7-15</strain>
    </source>
</reference>